<name>A0A1B1YVG4_9GAMM</name>
<reference evidence="2" key="1">
    <citation type="submission" date="2016-03" db="EMBL/GenBank/DDBJ databases">
        <title>Complete genome sequence of Solimmundus cernigliae, representing a novel lineage of polycyclic aromatic hydrocarbon degraders within the Gammaproteobacteria.</title>
        <authorList>
            <person name="Singleton D.R."/>
            <person name="Dickey A.N."/>
            <person name="Scholl E.H."/>
            <person name="Wright F.A."/>
            <person name="Aitken M.D."/>
        </authorList>
    </citation>
    <scope>NUCLEOTIDE SEQUENCE [LARGE SCALE GENOMIC DNA]</scope>
    <source>
        <strain evidence="2">TR3.2</strain>
    </source>
</reference>
<dbReference type="KEGG" id="gbi:PG2T_11500"/>
<gene>
    <name evidence="1" type="ORF">PG2T_11500</name>
</gene>
<evidence type="ECO:0000313" key="2">
    <source>
        <dbReference type="Proteomes" id="UP000092952"/>
    </source>
</evidence>
<dbReference type="InParanoid" id="A0A1B1YVG4"/>
<evidence type="ECO:0000313" key="1">
    <source>
        <dbReference type="EMBL" id="ANX04729.1"/>
    </source>
</evidence>
<dbReference type="EMBL" id="CP014671">
    <property type="protein sequence ID" value="ANX04729.1"/>
    <property type="molecule type" value="Genomic_DNA"/>
</dbReference>
<dbReference type="RefSeq" id="WP_068805533.1">
    <property type="nucleotide sequence ID" value="NZ_CP014671.1"/>
</dbReference>
<dbReference type="Proteomes" id="UP000092952">
    <property type="component" value="Chromosome"/>
</dbReference>
<accession>A0A1B1YVG4</accession>
<dbReference type="AlphaFoldDB" id="A0A1B1YVG4"/>
<protein>
    <submittedName>
        <fullName evidence="1">Uncharacterized protein</fullName>
    </submittedName>
</protein>
<keyword evidence="2" id="KW-1185">Reference proteome</keyword>
<sequence length="81" mass="9423">MAYLIVKQTKKTLSKGKFLDRESGEIYERERLTTDREAYLNSVDPVCWVPWIDMAMTFSTRAKAEQVRRVLPIENVSIEAV</sequence>
<organism evidence="1 2">
    <name type="scientific">Immundisolibacter cernigliae</name>
    <dbReference type="NCBI Taxonomy" id="1810504"/>
    <lineage>
        <taxon>Bacteria</taxon>
        <taxon>Pseudomonadati</taxon>
        <taxon>Pseudomonadota</taxon>
        <taxon>Gammaproteobacteria</taxon>
        <taxon>Immundisolibacterales</taxon>
        <taxon>Immundisolibacteraceae</taxon>
        <taxon>Immundisolibacter</taxon>
    </lineage>
</organism>
<proteinExistence type="predicted"/>